<gene>
    <name evidence="5" type="ORF">O3M35_007941</name>
</gene>
<keyword evidence="1 2" id="KW-0175">Coiled coil</keyword>
<evidence type="ECO:0000256" key="4">
    <source>
        <dbReference type="SAM" id="SignalP"/>
    </source>
</evidence>
<dbReference type="EMBL" id="JAPXFL010000004">
    <property type="protein sequence ID" value="KAK9508238.1"/>
    <property type="molecule type" value="Genomic_DNA"/>
</dbReference>
<evidence type="ECO:0000256" key="2">
    <source>
        <dbReference type="SAM" id="Coils"/>
    </source>
</evidence>
<feature type="compositionally biased region" description="Basic and acidic residues" evidence="3">
    <location>
        <begin position="212"/>
        <end position="226"/>
    </location>
</feature>
<feature type="signal peptide" evidence="4">
    <location>
        <begin position="1"/>
        <end position="23"/>
    </location>
</feature>
<feature type="compositionally biased region" description="Polar residues" evidence="3">
    <location>
        <begin position="227"/>
        <end position="265"/>
    </location>
</feature>
<feature type="compositionally biased region" description="Acidic residues" evidence="3">
    <location>
        <begin position="173"/>
        <end position="191"/>
    </location>
</feature>
<feature type="coiled-coil region" evidence="2">
    <location>
        <begin position="1013"/>
        <end position="1040"/>
    </location>
</feature>
<evidence type="ECO:0008006" key="7">
    <source>
        <dbReference type="Google" id="ProtNLM"/>
    </source>
</evidence>
<dbReference type="PANTHER" id="PTHR23158">
    <property type="entry name" value="MELANOMA INHIBITORY ACTIVITY-RELATED"/>
    <property type="match status" value="1"/>
</dbReference>
<organism evidence="5 6">
    <name type="scientific">Rhynocoris fuscipes</name>
    <dbReference type="NCBI Taxonomy" id="488301"/>
    <lineage>
        <taxon>Eukaryota</taxon>
        <taxon>Metazoa</taxon>
        <taxon>Ecdysozoa</taxon>
        <taxon>Arthropoda</taxon>
        <taxon>Hexapoda</taxon>
        <taxon>Insecta</taxon>
        <taxon>Pterygota</taxon>
        <taxon>Neoptera</taxon>
        <taxon>Paraneoptera</taxon>
        <taxon>Hemiptera</taxon>
        <taxon>Heteroptera</taxon>
        <taxon>Panheteroptera</taxon>
        <taxon>Cimicomorpha</taxon>
        <taxon>Reduviidae</taxon>
        <taxon>Harpactorinae</taxon>
        <taxon>Harpactorini</taxon>
        <taxon>Rhynocoris</taxon>
    </lineage>
</organism>
<keyword evidence="4" id="KW-0732">Signal</keyword>
<evidence type="ECO:0000256" key="3">
    <source>
        <dbReference type="SAM" id="MobiDB-lite"/>
    </source>
</evidence>
<evidence type="ECO:0000313" key="6">
    <source>
        <dbReference type="Proteomes" id="UP001461498"/>
    </source>
</evidence>
<reference evidence="5 6" key="1">
    <citation type="submission" date="2022-12" db="EMBL/GenBank/DDBJ databases">
        <title>Chromosome-level genome assembly of true bugs.</title>
        <authorList>
            <person name="Ma L."/>
            <person name="Li H."/>
        </authorList>
    </citation>
    <scope>NUCLEOTIDE SEQUENCE [LARGE SCALE GENOMIC DNA]</scope>
    <source>
        <strain evidence="5">Lab_2022b</strain>
    </source>
</reference>
<feature type="coiled-coil region" evidence="2">
    <location>
        <begin position="1066"/>
        <end position="1093"/>
    </location>
</feature>
<dbReference type="AlphaFoldDB" id="A0AAW1DIH6"/>
<feature type="compositionally biased region" description="Polar residues" evidence="3">
    <location>
        <begin position="160"/>
        <end position="170"/>
    </location>
</feature>
<feature type="region of interest" description="Disordered" evidence="3">
    <location>
        <begin position="408"/>
        <end position="434"/>
    </location>
</feature>
<feature type="compositionally biased region" description="Low complexity" evidence="3">
    <location>
        <begin position="413"/>
        <end position="429"/>
    </location>
</feature>
<dbReference type="GO" id="GO:0006888">
    <property type="term" value="P:endoplasmic reticulum to Golgi vesicle-mediated transport"/>
    <property type="evidence" value="ECO:0007669"/>
    <property type="project" value="TreeGrafter"/>
</dbReference>
<dbReference type="InterPro" id="IPR051500">
    <property type="entry name" value="cTAGE_MIA/OTOR"/>
</dbReference>
<name>A0AAW1DIH6_9HEMI</name>
<dbReference type="GO" id="GO:0009306">
    <property type="term" value="P:protein secretion"/>
    <property type="evidence" value="ECO:0007669"/>
    <property type="project" value="TreeGrafter"/>
</dbReference>
<feature type="region of interest" description="Disordered" evidence="3">
    <location>
        <begin position="476"/>
        <end position="511"/>
    </location>
</feature>
<accession>A0AAW1DIH6</accession>
<dbReference type="GO" id="GO:0035459">
    <property type="term" value="P:vesicle cargo loading"/>
    <property type="evidence" value="ECO:0007669"/>
    <property type="project" value="TreeGrafter"/>
</dbReference>
<dbReference type="PANTHER" id="PTHR23158:SF33">
    <property type="entry name" value="TRANSPORT AND GOLGI ORGANIZATION PROTEIN 1"/>
    <property type="match status" value="1"/>
</dbReference>
<feature type="region of interest" description="Disordered" evidence="3">
    <location>
        <begin position="761"/>
        <end position="783"/>
    </location>
</feature>
<dbReference type="GO" id="GO:0070971">
    <property type="term" value="C:endoplasmic reticulum exit site"/>
    <property type="evidence" value="ECO:0007669"/>
    <property type="project" value="TreeGrafter"/>
</dbReference>
<feature type="region of interest" description="Disordered" evidence="3">
    <location>
        <begin position="152"/>
        <end position="265"/>
    </location>
</feature>
<comment type="caution">
    <text evidence="5">The sequence shown here is derived from an EMBL/GenBank/DDBJ whole genome shotgun (WGS) entry which is preliminary data.</text>
</comment>
<dbReference type="Proteomes" id="UP001461498">
    <property type="component" value="Unassembled WGS sequence"/>
</dbReference>
<feature type="compositionally biased region" description="Low complexity" evidence="3">
    <location>
        <begin position="483"/>
        <end position="499"/>
    </location>
</feature>
<dbReference type="EMBL" id="JAPXFL010000004">
    <property type="protein sequence ID" value="KAK9508239.1"/>
    <property type="molecule type" value="Genomic_DNA"/>
</dbReference>
<evidence type="ECO:0000256" key="1">
    <source>
        <dbReference type="ARBA" id="ARBA00023054"/>
    </source>
</evidence>
<proteinExistence type="predicted"/>
<dbReference type="Gene3D" id="2.30.30.40">
    <property type="entry name" value="SH3 Domains"/>
    <property type="match status" value="1"/>
</dbReference>
<feature type="chain" id="PRO_5044717687" description="Transport and Golgi organization protein 1" evidence="4">
    <location>
        <begin position="24"/>
        <end position="1098"/>
    </location>
</feature>
<protein>
    <recommendedName>
        <fullName evidence="7">Transport and Golgi organization protein 1</fullName>
    </recommendedName>
</protein>
<dbReference type="GO" id="GO:0005789">
    <property type="term" value="C:endoplasmic reticulum membrane"/>
    <property type="evidence" value="ECO:0007669"/>
    <property type="project" value="TreeGrafter"/>
</dbReference>
<feature type="coiled-coil region" evidence="2">
    <location>
        <begin position="846"/>
        <end position="987"/>
    </location>
</feature>
<keyword evidence="6" id="KW-1185">Reference proteome</keyword>
<sequence length="1098" mass="123702">MLLLFKTIFLNYFLFTYILVVQANDNLLIKEWKCANRHCTVPISNGEAKREYKNPDHDLKLKFKHLDKLTVLRKPFDDKADYWWIRLEDDENLEGYANKNFIKETKVLTNNNALIKVTENELNPNSSISPTSPKGYDVVDGTTIYGYDGIPSPLVDNSLPVDNSNVVNTTDSEKEDVDDDDGEVEIEDEGDSSVFEAISSQYEKPPPVDTVKSSDIEPENSSKSDEINSANSIETDSIVSLPSAPESITTSSPDISQETSDQSLNSQTLNGTVSEELQNVGKINENANQDGILSSIVSEKLQNAGKLNENANQDGILSSTVSEKLQNVGKTNENANQDGILSSTVSEKLQNIGKTNENANQDGILSSTVSEKLQNVGKLDENANQDDILSSTVSEKLQNVGKLNENANQDDILSSTTESSLNSSVNLNETENKEDIVYNSESSPSPLVNDNNEKHIDIQPLNENVIANTIEKLQNNETNTLPSENNTNESDSTTTESINLAESEKSFSSTELPTYSVDTNLSSDISKSKDISIESSVSEESTKSTTEVNFIENNVPQPEQIVKDYDNINNYTQSFDNIPVEKKELDSNNIDPPKLETDDYPYPVTTEAIPLDVHQIEEHTEYDKSIETSTETIVPDEIQLTTEIPNYYKSEDVTEPVAAVDDNQILESPPVEDNKIIEESKPVVPDIIEENVEDSSQNWFSSVYSLMDSVKELYLSTVGTNINAENNLVNEEIVETFKNISPEKCDEQSSDEYCMKKKLDESSTSSLQDSEPMPDTLQPELNSNFDDSNNNSWPSFKSLFWIIISTHVILCFSLGYYYLDNWKRDCELVQKNNILAGDLFVLEREKTILEEEFSVLKEDMQKILEEKTVIDNEIDSIKEELRKTKEEKQNAEEKELKLVKKLKMIEQNYNELRKIFSESKQKGDRSALIADIKKLKDSIAEYNVEISALKEELQEKKNEIKQLNVNLQKSNEAKMALQERFDKLVIEGQEVAKGYQETLSKMEQTIEENKTVQTNLEKDLRKHKKKCESLEIEKELAESALHKAHGITSAESLADWLEVKEVRCSLLAAQKEISKLSTERDSLSQRLDSVEEKCKKFI</sequence>
<evidence type="ECO:0000313" key="5">
    <source>
        <dbReference type="EMBL" id="KAK9508239.1"/>
    </source>
</evidence>